<evidence type="ECO:0000313" key="3">
    <source>
        <dbReference type="Proteomes" id="UP000230108"/>
    </source>
</evidence>
<organism evidence="2 3">
    <name type="scientific">Candidatus Roizmanbacteria bacterium CG_4_10_14_0_8_um_filter_39_9</name>
    <dbReference type="NCBI Taxonomy" id="1974829"/>
    <lineage>
        <taxon>Bacteria</taxon>
        <taxon>Candidatus Roizmaniibacteriota</taxon>
    </lineage>
</organism>
<dbReference type="AlphaFoldDB" id="A0A2M7QCH4"/>
<proteinExistence type="predicted"/>
<feature type="region of interest" description="Disordered" evidence="1">
    <location>
        <begin position="51"/>
        <end position="73"/>
    </location>
</feature>
<feature type="region of interest" description="Disordered" evidence="1">
    <location>
        <begin position="1"/>
        <end position="38"/>
    </location>
</feature>
<name>A0A2M7QCH4_9BACT</name>
<evidence type="ECO:0000313" key="2">
    <source>
        <dbReference type="EMBL" id="PIY68909.1"/>
    </source>
</evidence>
<evidence type="ECO:0000256" key="1">
    <source>
        <dbReference type="SAM" id="MobiDB-lite"/>
    </source>
</evidence>
<dbReference type="Proteomes" id="UP000230108">
    <property type="component" value="Unassembled WGS sequence"/>
</dbReference>
<gene>
    <name evidence="2" type="ORF">COY90_03400</name>
</gene>
<protein>
    <submittedName>
        <fullName evidence="2">Uncharacterized protein</fullName>
    </submittedName>
</protein>
<reference evidence="3" key="1">
    <citation type="submission" date="2017-09" db="EMBL/GenBank/DDBJ databases">
        <title>Depth-based differentiation of microbial function through sediment-hosted aquifers and enrichment of novel symbionts in the deep terrestrial subsurface.</title>
        <authorList>
            <person name="Probst A.J."/>
            <person name="Ladd B."/>
            <person name="Jarett J.K."/>
            <person name="Geller-Mcgrath D.E."/>
            <person name="Sieber C.M.K."/>
            <person name="Emerson J.B."/>
            <person name="Anantharaman K."/>
            <person name="Thomas B.C."/>
            <person name="Malmstrom R."/>
            <person name="Stieglmeier M."/>
            <person name="Klingl A."/>
            <person name="Woyke T."/>
            <person name="Ryan C.M."/>
            <person name="Banfield J.F."/>
        </authorList>
    </citation>
    <scope>NUCLEOTIDE SEQUENCE [LARGE SCALE GENOMIC DNA]</scope>
</reference>
<sequence>MADQAVEAPPQVKAAPPPSLPMHDATSVMMPDDVQFGGPETQAELRHLEEAQAAKAKAIPPDAPPKPSGSPEMNMEDVLKILSDAKPKGDSPVLTGQAPTDSGVELPAHIEQPQAKVIPKQTNGTGVWKWDWKDVQRFVDQLKLGTKTVWQKIIAFPKAVFKWIFNDTGSNSKPTTPLRQSRPTV</sequence>
<comment type="caution">
    <text evidence="2">The sequence shown here is derived from an EMBL/GenBank/DDBJ whole genome shotgun (WGS) entry which is preliminary data.</text>
</comment>
<accession>A0A2M7QCH4</accession>
<dbReference type="EMBL" id="PFLF01000073">
    <property type="protein sequence ID" value="PIY68909.1"/>
    <property type="molecule type" value="Genomic_DNA"/>
</dbReference>